<reference evidence="4" key="1">
    <citation type="submission" date="2021-10" db="EMBL/GenBank/DDBJ databases">
        <authorList>
            <person name="Piombo E."/>
        </authorList>
    </citation>
    <scope>NUCLEOTIDE SEQUENCE</scope>
</reference>
<name>A0A9N9V2M2_9HYPO</name>
<accession>A0A9N9V2M2</accession>
<feature type="chain" id="PRO_5040307023" description="Auxiliary Activity family 9 catalytic domain-containing protein" evidence="2">
    <location>
        <begin position="19"/>
        <end position="380"/>
    </location>
</feature>
<dbReference type="EMBL" id="CABFNO020001568">
    <property type="protein sequence ID" value="CAH0005172.1"/>
    <property type="molecule type" value="Genomic_DNA"/>
</dbReference>
<keyword evidence="2" id="KW-0732">Signal</keyword>
<dbReference type="PANTHER" id="PTHR36182:SF2">
    <property type="entry name" value="LYTIC POLYSACCHARIDE MONOOXYGENASE"/>
    <property type="match status" value="1"/>
</dbReference>
<dbReference type="InterPro" id="IPR005103">
    <property type="entry name" value="AA9_LPMO"/>
</dbReference>
<feature type="domain" description="Auxiliary Activity family 9 catalytic" evidence="3">
    <location>
        <begin position="58"/>
        <end position="183"/>
    </location>
</feature>
<feature type="compositionally biased region" description="Low complexity" evidence="1">
    <location>
        <begin position="229"/>
        <end position="266"/>
    </location>
</feature>
<evidence type="ECO:0000256" key="1">
    <source>
        <dbReference type="SAM" id="MobiDB-lite"/>
    </source>
</evidence>
<evidence type="ECO:0000313" key="4">
    <source>
        <dbReference type="EMBL" id="CAH0005172.1"/>
    </source>
</evidence>
<gene>
    <name evidence="4" type="ORF">CBYS24578_00005890</name>
</gene>
<dbReference type="Gene3D" id="2.70.50.70">
    <property type="match status" value="1"/>
</dbReference>
<keyword evidence="5" id="KW-1185">Reference proteome</keyword>
<dbReference type="OrthoDB" id="2342176at2759"/>
<proteinExistence type="predicted"/>
<organism evidence="4 5">
    <name type="scientific">Clonostachys byssicola</name>
    <dbReference type="NCBI Taxonomy" id="160290"/>
    <lineage>
        <taxon>Eukaryota</taxon>
        <taxon>Fungi</taxon>
        <taxon>Dikarya</taxon>
        <taxon>Ascomycota</taxon>
        <taxon>Pezizomycotina</taxon>
        <taxon>Sordariomycetes</taxon>
        <taxon>Hypocreomycetidae</taxon>
        <taxon>Hypocreales</taxon>
        <taxon>Bionectriaceae</taxon>
        <taxon>Clonostachys</taxon>
    </lineage>
</organism>
<evidence type="ECO:0000259" key="3">
    <source>
        <dbReference type="Pfam" id="PF03443"/>
    </source>
</evidence>
<evidence type="ECO:0000256" key="2">
    <source>
        <dbReference type="SAM" id="SignalP"/>
    </source>
</evidence>
<feature type="region of interest" description="Disordered" evidence="1">
    <location>
        <begin position="220"/>
        <end position="274"/>
    </location>
</feature>
<comment type="caution">
    <text evidence="4">The sequence shown here is derived from an EMBL/GenBank/DDBJ whole genome shotgun (WGS) entry which is preliminary data.</text>
</comment>
<dbReference type="Pfam" id="PF03443">
    <property type="entry name" value="AA9"/>
    <property type="match status" value="1"/>
</dbReference>
<sequence>MLSKTLAAFLGMAASASAHMVMTSPVPFGNPNNSPLDASGSDFPCKGPVSGGDFSTNSYAQGSTQKLAFKGSAVHGGGSCQVSVTTDLSPTTASVWKVIKSIEGGCPAQNTEGNLGNDANLEDPYTYSFKIPEDLAAGQYVFAWTWFNKVGNREMYMNCAPVTVTGSGGSEGFLSTLPDMFKANIGNGCSTPANTDVEFPNPGNEVEQLNGATSAFAAPSGNCIGSPGSSPTANPTKTTAAPTTAAPTSTKTSAPSSSASKPVSSPIATTSIPGGVFLPIPGSSTGASTTAAATATASAAPTTTATPGGGSGSFTAGTACTNEGEWNCVGGSSYQRCASGAWTVIQPLAAGMTCNGGQSSELTVKVANERAIRRAVPLIA</sequence>
<evidence type="ECO:0000313" key="5">
    <source>
        <dbReference type="Proteomes" id="UP000754883"/>
    </source>
</evidence>
<dbReference type="AlphaFoldDB" id="A0A9N9V2M2"/>
<dbReference type="Proteomes" id="UP000754883">
    <property type="component" value="Unassembled WGS sequence"/>
</dbReference>
<protein>
    <recommendedName>
        <fullName evidence="3">Auxiliary Activity family 9 catalytic domain-containing protein</fullName>
    </recommendedName>
</protein>
<feature type="signal peptide" evidence="2">
    <location>
        <begin position="1"/>
        <end position="18"/>
    </location>
</feature>
<dbReference type="PANTHER" id="PTHR36182">
    <property type="entry name" value="PROTEIN, PUTATIVE (AFU_ORTHOLOGUE AFUA_6G10930)-RELATED"/>
    <property type="match status" value="1"/>
</dbReference>